<evidence type="ECO:0000313" key="3">
    <source>
        <dbReference type="Proteomes" id="UP000801492"/>
    </source>
</evidence>
<proteinExistence type="predicted"/>
<dbReference type="CDD" id="cd00037">
    <property type="entry name" value="CLECT"/>
    <property type="match status" value="3"/>
</dbReference>
<dbReference type="AlphaFoldDB" id="A0A8K0GDI2"/>
<dbReference type="Gene3D" id="3.10.100.10">
    <property type="entry name" value="Mannose-Binding Protein A, subunit A"/>
    <property type="match status" value="3"/>
</dbReference>
<feature type="domain" description="C-type lectin" evidence="1">
    <location>
        <begin position="310"/>
        <end position="447"/>
    </location>
</feature>
<dbReference type="PANTHER" id="PTHR45784">
    <property type="entry name" value="C-TYPE LECTIN DOMAIN FAMILY 20 MEMBER A-RELATED"/>
    <property type="match status" value="1"/>
</dbReference>
<dbReference type="InterPro" id="IPR016186">
    <property type="entry name" value="C-type_lectin-like/link_sf"/>
</dbReference>
<dbReference type="PROSITE" id="PS50041">
    <property type="entry name" value="C_TYPE_LECTIN_2"/>
    <property type="match status" value="2"/>
</dbReference>
<dbReference type="SMART" id="SM00034">
    <property type="entry name" value="CLECT"/>
    <property type="match status" value="3"/>
</dbReference>
<sequence length="468" mass="54281">MPGRSPFIEFNRESDSADRFMYRSRQFILSSMKLGYRSAMKACQFQFKGELAMLKERHTMDFVAEAMSETRLSLDTLWIAARRDINTTIWYWDGEKDQHLQFDKKFEELMVHTAIASYNRECLGFGREDHDKPQLRPLECEARRGFICEKTGVIDPSGMSTHRGWIKIGRREYKILSVKVPYDVAASRCFSLQVDSNLAVITDFNTSEQLGRYLLIGRPSLENAWIGARWKGSQFEFEPETIPLNNKTVDNFPPWRKSEIQKAGGCILLDRHLSNVTLFVEANCNRERAVICYRKINESGISTESFDIIIDERGYRVQLNAKPWREAVSYCKDNYPGKKGKLVEIVGVDVLKDLIYIMSENRTALHHIWIGGKFYLNDTSATTIPEKWKWDSNGDKIDVGLVKLLDNDTYDAFVEDHNNCLNMDRENHLVPLFYGTICEFSQIFICQFTAENLRKIQDEERAQAEKQI</sequence>
<comment type="caution">
    <text evidence="2">The sequence shown here is derived from an EMBL/GenBank/DDBJ whole genome shotgun (WGS) entry which is preliminary data.</text>
</comment>
<dbReference type="InterPro" id="IPR001304">
    <property type="entry name" value="C-type_lectin-like"/>
</dbReference>
<accession>A0A8K0GDI2</accession>
<gene>
    <name evidence="2" type="ORF">ILUMI_11875</name>
</gene>
<dbReference type="PANTHER" id="PTHR45784:SF3">
    <property type="entry name" value="C-TYPE LECTIN DOMAIN FAMILY 4 MEMBER K-LIKE-RELATED"/>
    <property type="match status" value="1"/>
</dbReference>
<evidence type="ECO:0000313" key="2">
    <source>
        <dbReference type="EMBL" id="KAF2894298.1"/>
    </source>
</evidence>
<keyword evidence="3" id="KW-1185">Reference proteome</keyword>
<dbReference type="SUPFAM" id="SSF56436">
    <property type="entry name" value="C-type lectin-like"/>
    <property type="match status" value="3"/>
</dbReference>
<dbReference type="InterPro" id="IPR016187">
    <property type="entry name" value="CTDL_fold"/>
</dbReference>
<protein>
    <recommendedName>
        <fullName evidence="1">C-type lectin domain-containing protein</fullName>
    </recommendedName>
</protein>
<name>A0A8K0GDI2_IGNLU</name>
<dbReference type="Proteomes" id="UP000801492">
    <property type="component" value="Unassembled WGS sequence"/>
</dbReference>
<feature type="domain" description="C-type lectin" evidence="1">
    <location>
        <begin position="22"/>
        <end position="149"/>
    </location>
</feature>
<organism evidence="2 3">
    <name type="scientific">Ignelater luminosus</name>
    <name type="common">Cucubano</name>
    <name type="synonym">Pyrophorus luminosus</name>
    <dbReference type="NCBI Taxonomy" id="2038154"/>
    <lineage>
        <taxon>Eukaryota</taxon>
        <taxon>Metazoa</taxon>
        <taxon>Ecdysozoa</taxon>
        <taxon>Arthropoda</taxon>
        <taxon>Hexapoda</taxon>
        <taxon>Insecta</taxon>
        <taxon>Pterygota</taxon>
        <taxon>Neoptera</taxon>
        <taxon>Endopterygota</taxon>
        <taxon>Coleoptera</taxon>
        <taxon>Polyphaga</taxon>
        <taxon>Elateriformia</taxon>
        <taxon>Elateroidea</taxon>
        <taxon>Elateridae</taxon>
        <taxon>Agrypninae</taxon>
        <taxon>Pyrophorini</taxon>
        <taxon>Ignelater</taxon>
    </lineage>
</organism>
<dbReference type="EMBL" id="VTPC01007152">
    <property type="protein sequence ID" value="KAF2894298.1"/>
    <property type="molecule type" value="Genomic_DNA"/>
</dbReference>
<reference evidence="2" key="1">
    <citation type="submission" date="2019-08" db="EMBL/GenBank/DDBJ databases">
        <title>The genome of the North American firefly Photinus pyralis.</title>
        <authorList>
            <consortium name="Photinus pyralis genome working group"/>
            <person name="Fallon T.R."/>
            <person name="Sander Lower S.E."/>
            <person name="Weng J.-K."/>
        </authorList>
    </citation>
    <scope>NUCLEOTIDE SEQUENCE</scope>
    <source>
        <strain evidence="2">TRF0915ILg1</strain>
        <tissue evidence="2">Whole body</tissue>
    </source>
</reference>
<dbReference type="OrthoDB" id="6741387at2759"/>
<evidence type="ECO:0000259" key="1">
    <source>
        <dbReference type="PROSITE" id="PS50041"/>
    </source>
</evidence>